<dbReference type="PANTHER" id="PTHR14068:SF0">
    <property type="entry name" value="EUKARYOTIC TRANSLATION INITIATION FACTOR 3 SUBUNIT B"/>
    <property type="match status" value="1"/>
</dbReference>
<dbReference type="Pfam" id="PF00076">
    <property type="entry name" value="RRM_1"/>
    <property type="match status" value="1"/>
</dbReference>
<evidence type="ECO:0000256" key="4">
    <source>
        <dbReference type="ARBA" id="ARBA00022737"/>
    </source>
</evidence>
<keyword evidence="2 7" id="KW-0396">Initiation factor</keyword>
<feature type="compositionally biased region" description="Basic and acidic residues" evidence="9">
    <location>
        <begin position="696"/>
        <end position="711"/>
    </location>
</feature>
<dbReference type="OrthoDB" id="10250414at2759"/>
<keyword evidence="6 7" id="KW-0648">Protein biosynthesis</keyword>
<dbReference type="InParanoid" id="A0A3N4LT52"/>
<evidence type="ECO:0000256" key="7">
    <source>
        <dbReference type="HAMAP-Rule" id="MF_03001"/>
    </source>
</evidence>
<dbReference type="EMBL" id="ML121540">
    <property type="protein sequence ID" value="RPB24868.1"/>
    <property type="molecule type" value="Genomic_DNA"/>
</dbReference>
<keyword evidence="12" id="KW-1185">Reference proteome</keyword>
<dbReference type="Proteomes" id="UP000267821">
    <property type="component" value="Unassembled WGS sequence"/>
</dbReference>
<dbReference type="GO" id="GO:0033290">
    <property type="term" value="C:eukaryotic 48S preinitiation complex"/>
    <property type="evidence" value="ECO:0007669"/>
    <property type="project" value="UniProtKB-UniRule"/>
</dbReference>
<dbReference type="InterPro" id="IPR013979">
    <property type="entry name" value="TIF_beta_prop-like"/>
</dbReference>
<evidence type="ECO:0000256" key="8">
    <source>
        <dbReference type="PIRNR" id="PIRNR036424"/>
    </source>
</evidence>
<keyword evidence="3" id="KW-0853">WD repeat</keyword>
<comment type="subunit">
    <text evidence="7 8">Component of the eukaryotic translation initiation factor 3 (eIF-3) complex.</text>
</comment>
<dbReference type="AlphaFoldDB" id="A0A3N4LT52"/>
<dbReference type="InterPro" id="IPR011400">
    <property type="entry name" value="EIF3B"/>
</dbReference>
<accession>A0A3N4LT52</accession>
<evidence type="ECO:0000256" key="3">
    <source>
        <dbReference type="ARBA" id="ARBA00022574"/>
    </source>
</evidence>
<dbReference type="SUPFAM" id="SSF82171">
    <property type="entry name" value="DPP6 N-terminal domain-like"/>
    <property type="match status" value="1"/>
</dbReference>
<dbReference type="PROSITE" id="PS50102">
    <property type="entry name" value="RRM"/>
    <property type="match status" value="1"/>
</dbReference>
<evidence type="ECO:0000256" key="9">
    <source>
        <dbReference type="SAM" id="MobiDB-lite"/>
    </source>
</evidence>
<evidence type="ECO:0000313" key="11">
    <source>
        <dbReference type="EMBL" id="RPB24868.1"/>
    </source>
</evidence>
<dbReference type="GO" id="GO:0031369">
    <property type="term" value="F:translation initiation factor binding"/>
    <property type="evidence" value="ECO:0007669"/>
    <property type="project" value="InterPro"/>
</dbReference>
<dbReference type="InterPro" id="IPR012677">
    <property type="entry name" value="Nucleotide-bd_a/b_plait_sf"/>
</dbReference>
<keyword evidence="5 7" id="KW-0694">RNA-binding</keyword>
<evidence type="ECO:0000256" key="6">
    <source>
        <dbReference type="ARBA" id="ARBA00022917"/>
    </source>
</evidence>
<keyword evidence="1 7" id="KW-0963">Cytoplasm</keyword>
<dbReference type="Pfam" id="PF08662">
    <property type="entry name" value="eIF2A"/>
    <property type="match status" value="1"/>
</dbReference>
<dbReference type="PIRSF" id="PIRSF036424">
    <property type="entry name" value="eIF3b"/>
    <property type="match status" value="1"/>
</dbReference>
<comment type="subcellular location">
    <subcellularLocation>
        <location evidence="7 8">Cytoplasm</location>
    </subcellularLocation>
</comment>
<dbReference type="InterPro" id="IPR035979">
    <property type="entry name" value="RBD_domain_sf"/>
</dbReference>
<comment type="function">
    <text evidence="7">RNA-binding component of the eukaryotic translation initiation factor 3 (eIF-3) complex, which is involved in protein synthesis of a specialized repertoire of mRNAs and, together with other initiation factors, stimulates binding of mRNA and methionyl-tRNAi to the 40S ribosome. The eIF-3 complex specifically targets and initiates translation of a subset of mRNAs involved in cell proliferation.</text>
</comment>
<dbReference type="FunFam" id="2.130.10.10:FF:000419">
    <property type="entry name" value="Eukaryotic translation initiation factor 3 subunit B"/>
    <property type="match status" value="1"/>
</dbReference>
<gene>
    <name evidence="7" type="primary">PRT1</name>
    <name evidence="11" type="ORF">L211DRAFT_823720</name>
</gene>
<sequence>MAPQYLDTEDKFDDEDIDFSDLKEQYDVRLEEGLDAFVVVDGLPSVTEAIKPKLVKVLLKKLSEVGRTNADAIFMPLNDETKKTEGYAFVEYETPEQALAACKKLNGFALDRAHTIYINKLTDIERFGREGRIDETYHAPEVEPFVEQEHLRSWLSDPNCRDQFCLYRGDMVGVFWNKKKDQPESAVDRSHWTESFVQWSPLGTFLTSIHQLGVQLWGGPSWKRIMRFYHPYVNLIDFSPDEKYLVTWSNKPISVVEGNPTLGPEEEGKQFLIWDIKTGTLLRSFAAIETSDAQPEEQKGDKAAPVKRKIHWPIFKWSADSKYVARVRPGQSIDVYETPEMGLLDKKAIRIDGVVDFDWAPAIPTVGGKKTPEQMLCYWTPEMGNQTARVSLMNIPSKTIARQRNLVNVIDARLHWQNEGKYLCVKVDRHAKTNKKATSTNLEFFRVAEKDIPVEVVEIKEMVVNFAWEPKGDRFVLITAGEPVAGAAVQTPKTSVSFYCPEKIKTGVGKFRLIRTYEKRNSNAIYWSPKGRFVVVATVHSQQGADLEFYDFDFEGERKQSEKDLTANLQLMGTADHYGVTDVDWDPTGRYVVSSVSMWKHMMENGYHIWDFKGTSLLEEHVDRFKQFLWRPRPPTMLSKEEQKEIRKRLREYSKVFDEEDLYEAESANKEVIDKRKRQLDEWLAWREKVEKQLREERAKEGLPEDSREETWAGEEEGDTVIEEIREEVISEHEEEVV</sequence>
<reference evidence="11 12" key="1">
    <citation type="journal article" date="2018" name="Nat. Ecol. Evol.">
        <title>Pezizomycetes genomes reveal the molecular basis of ectomycorrhizal truffle lifestyle.</title>
        <authorList>
            <person name="Murat C."/>
            <person name="Payen T."/>
            <person name="Noel B."/>
            <person name="Kuo A."/>
            <person name="Morin E."/>
            <person name="Chen J."/>
            <person name="Kohler A."/>
            <person name="Krizsan K."/>
            <person name="Balestrini R."/>
            <person name="Da Silva C."/>
            <person name="Montanini B."/>
            <person name="Hainaut M."/>
            <person name="Levati E."/>
            <person name="Barry K.W."/>
            <person name="Belfiori B."/>
            <person name="Cichocki N."/>
            <person name="Clum A."/>
            <person name="Dockter R.B."/>
            <person name="Fauchery L."/>
            <person name="Guy J."/>
            <person name="Iotti M."/>
            <person name="Le Tacon F."/>
            <person name="Lindquist E.A."/>
            <person name="Lipzen A."/>
            <person name="Malagnac F."/>
            <person name="Mello A."/>
            <person name="Molinier V."/>
            <person name="Miyauchi S."/>
            <person name="Poulain J."/>
            <person name="Riccioni C."/>
            <person name="Rubini A."/>
            <person name="Sitrit Y."/>
            <person name="Splivallo R."/>
            <person name="Traeger S."/>
            <person name="Wang M."/>
            <person name="Zifcakova L."/>
            <person name="Wipf D."/>
            <person name="Zambonelli A."/>
            <person name="Paolocci F."/>
            <person name="Nowrousian M."/>
            <person name="Ottonello S."/>
            <person name="Baldrian P."/>
            <person name="Spatafora J.W."/>
            <person name="Henrissat B."/>
            <person name="Nagy L.G."/>
            <person name="Aury J.M."/>
            <person name="Wincker P."/>
            <person name="Grigoriev I.V."/>
            <person name="Bonfante P."/>
            <person name="Martin F.M."/>
        </authorList>
    </citation>
    <scope>NUCLEOTIDE SEQUENCE [LARGE SCALE GENOMIC DNA]</scope>
    <source>
        <strain evidence="11 12">ATCC MYA-4762</strain>
    </source>
</reference>
<comment type="function">
    <text evidence="8">Component of the eukaryotic translation initiation factor 3 (eIF-3) complex, which is involved in protein synthesis and, together with other initiation factors, stimulates binding of mRNA and methionyl-tRNAi to the 40S ribosome.</text>
</comment>
<comment type="similarity">
    <text evidence="7 8">Belongs to the eIF-3 subunit B family.</text>
</comment>
<evidence type="ECO:0000313" key="12">
    <source>
        <dbReference type="Proteomes" id="UP000267821"/>
    </source>
</evidence>
<dbReference type="GO" id="GO:0001732">
    <property type="term" value="P:formation of cytoplasmic translation initiation complex"/>
    <property type="evidence" value="ECO:0007669"/>
    <property type="project" value="UniProtKB-UniRule"/>
</dbReference>
<name>A0A3N4LT52_9PEZI</name>
<dbReference type="GO" id="GO:0003743">
    <property type="term" value="F:translation initiation factor activity"/>
    <property type="evidence" value="ECO:0007669"/>
    <property type="project" value="UniProtKB-UniRule"/>
</dbReference>
<protein>
    <recommendedName>
        <fullName evidence="7">Eukaryotic translation initiation factor 3 subunit B</fullName>
        <shortName evidence="7">eIF3b</shortName>
    </recommendedName>
    <alternativeName>
        <fullName evidence="7">Eukaryotic translation initiation factor 3 90 kDa subunit homolog</fullName>
        <shortName evidence="7">eIF3 p90</shortName>
    </alternativeName>
    <alternativeName>
        <fullName evidence="7">Translation initiation factor eIF3, p90 subunit homolog</fullName>
    </alternativeName>
</protein>
<dbReference type="FunCoup" id="A0A3N4LT52">
    <property type="interactions" value="1347"/>
</dbReference>
<dbReference type="STRING" id="1051890.A0A3N4LT52"/>
<dbReference type="SMART" id="SM00360">
    <property type="entry name" value="RRM"/>
    <property type="match status" value="1"/>
</dbReference>
<dbReference type="InterPro" id="IPR015943">
    <property type="entry name" value="WD40/YVTN_repeat-like_dom_sf"/>
</dbReference>
<evidence type="ECO:0000256" key="2">
    <source>
        <dbReference type="ARBA" id="ARBA00022540"/>
    </source>
</evidence>
<dbReference type="GO" id="GO:0003723">
    <property type="term" value="F:RNA binding"/>
    <property type="evidence" value="ECO:0007669"/>
    <property type="project" value="UniProtKB-UniRule"/>
</dbReference>
<proteinExistence type="inferred from homology"/>
<dbReference type="Gene3D" id="2.130.10.10">
    <property type="entry name" value="YVTN repeat-like/Quinoprotein amine dehydrogenase"/>
    <property type="match status" value="1"/>
</dbReference>
<evidence type="ECO:0000259" key="10">
    <source>
        <dbReference type="PROSITE" id="PS50102"/>
    </source>
</evidence>
<organism evidence="11 12">
    <name type="scientific">Terfezia boudieri ATCC MYA-4762</name>
    <dbReference type="NCBI Taxonomy" id="1051890"/>
    <lineage>
        <taxon>Eukaryota</taxon>
        <taxon>Fungi</taxon>
        <taxon>Dikarya</taxon>
        <taxon>Ascomycota</taxon>
        <taxon>Pezizomycotina</taxon>
        <taxon>Pezizomycetes</taxon>
        <taxon>Pezizales</taxon>
        <taxon>Pezizaceae</taxon>
        <taxon>Terfezia</taxon>
    </lineage>
</organism>
<dbReference type="HAMAP" id="MF_03001">
    <property type="entry name" value="eIF3b"/>
    <property type="match status" value="1"/>
</dbReference>
<keyword evidence="4" id="KW-0677">Repeat</keyword>
<dbReference type="FunFam" id="3.30.70.330:FF:000235">
    <property type="entry name" value="Eukaryotic translation initiation factor 3 subunit B"/>
    <property type="match status" value="1"/>
</dbReference>
<feature type="domain" description="RRM" evidence="10">
    <location>
        <begin position="36"/>
        <end position="123"/>
    </location>
</feature>
<dbReference type="SUPFAM" id="SSF54928">
    <property type="entry name" value="RNA-binding domain, RBD"/>
    <property type="match status" value="1"/>
</dbReference>
<dbReference type="PANTHER" id="PTHR14068">
    <property type="entry name" value="EUKARYOTIC TRANSLATION INITIATION FACTOR 3 EIF3 -RELATED"/>
    <property type="match status" value="1"/>
</dbReference>
<dbReference type="GO" id="GO:0016282">
    <property type="term" value="C:eukaryotic 43S preinitiation complex"/>
    <property type="evidence" value="ECO:0007669"/>
    <property type="project" value="UniProtKB-UniRule"/>
</dbReference>
<dbReference type="GO" id="GO:0005852">
    <property type="term" value="C:eukaryotic translation initiation factor 3 complex"/>
    <property type="evidence" value="ECO:0007669"/>
    <property type="project" value="UniProtKB-UniRule"/>
</dbReference>
<feature type="region of interest" description="Disordered" evidence="9">
    <location>
        <begin position="696"/>
        <end position="719"/>
    </location>
</feature>
<evidence type="ECO:0000256" key="1">
    <source>
        <dbReference type="ARBA" id="ARBA00022490"/>
    </source>
</evidence>
<dbReference type="Gene3D" id="3.30.70.330">
    <property type="match status" value="1"/>
</dbReference>
<dbReference type="InterPro" id="IPR000504">
    <property type="entry name" value="RRM_dom"/>
</dbReference>
<evidence type="ECO:0000256" key="5">
    <source>
        <dbReference type="ARBA" id="ARBA00022884"/>
    </source>
</evidence>